<proteinExistence type="predicted"/>
<dbReference type="EMBL" id="CYZT01000007">
    <property type="protein sequence ID" value="CUN65462.1"/>
    <property type="molecule type" value="Genomic_DNA"/>
</dbReference>
<gene>
    <name evidence="2" type="ORF">ERS852411_00267</name>
</gene>
<dbReference type="Pfam" id="PF24963">
    <property type="entry name" value="DUF7768"/>
    <property type="match status" value="1"/>
</dbReference>
<protein>
    <recommendedName>
        <fullName evidence="1">DUF7768 domain-containing protein</fullName>
    </recommendedName>
</protein>
<accession>A0A173YMW6</accession>
<dbReference type="InterPro" id="IPR056670">
    <property type="entry name" value="DUF7768"/>
</dbReference>
<dbReference type="RefSeq" id="WP_087359741.1">
    <property type="nucleotide sequence ID" value="NZ_NFJM01000008.1"/>
</dbReference>
<evidence type="ECO:0000313" key="2">
    <source>
        <dbReference type="EMBL" id="CUN65462.1"/>
    </source>
</evidence>
<dbReference type="Gene3D" id="3.40.50.10400">
    <property type="entry name" value="Hypothetical protein PA1492"/>
    <property type="match status" value="1"/>
</dbReference>
<feature type="domain" description="DUF7768" evidence="1">
    <location>
        <begin position="3"/>
        <end position="98"/>
    </location>
</feature>
<dbReference type="Proteomes" id="UP000095746">
    <property type="component" value="Unassembled WGS sequence"/>
</dbReference>
<reference evidence="2 3" key="1">
    <citation type="submission" date="2015-09" db="EMBL/GenBank/DDBJ databases">
        <authorList>
            <consortium name="Pathogen Informatics"/>
        </authorList>
    </citation>
    <scope>NUCLEOTIDE SEQUENCE [LARGE SCALE GENOMIC DNA]</scope>
    <source>
        <strain evidence="2 3">2789STDY5608854</strain>
    </source>
</reference>
<name>A0A173YMW6_FLAPL</name>
<dbReference type="SUPFAM" id="SSF52309">
    <property type="entry name" value="N-(deoxy)ribosyltransferase-like"/>
    <property type="match status" value="1"/>
</dbReference>
<evidence type="ECO:0000259" key="1">
    <source>
        <dbReference type="Pfam" id="PF24963"/>
    </source>
</evidence>
<organism evidence="2 3">
    <name type="scientific">Flavonifractor plautii</name>
    <name type="common">Fusobacterium plautii</name>
    <dbReference type="NCBI Taxonomy" id="292800"/>
    <lineage>
        <taxon>Bacteria</taxon>
        <taxon>Bacillati</taxon>
        <taxon>Bacillota</taxon>
        <taxon>Clostridia</taxon>
        <taxon>Eubacteriales</taxon>
        <taxon>Oscillospiraceae</taxon>
        <taxon>Flavonifractor</taxon>
    </lineage>
</organism>
<evidence type="ECO:0000313" key="3">
    <source>
        <dbReference type="Proteomes" id="UP000095746"/>
    </source>
</evidence>
<sequence>MRLVYISSPLRGDVERNIQRARDYCAYAASCGVIPLAPHTIFTQYLDDEQPEQREQGLRMGRDLMWRCDDLWVVGSTISSGMREEIELAKKLYMPIFYVPEDMVQEKVKIRQQDHLLGLDDCIEGSSKSSYEGQILVLKPEAYGSSMDLTADDSLWYARDGFGCIYGARGQAVYAENLLDGRYIHWERKDFYGIVKPESLAAWIADKPIRSEAAEAVLEAAVQNLAPELEDGEELEP</sequence>
<dbReference type="AlphaFoldDB" id="A0A173YMW6"/>